<reference evidence="2" key="1">
    <citation type="submission" date="2023-10" db="EMBL/GenBank/DDBJ databases">
        <authorList>
            <person name="Chen Y."/>
            <person name="Shah S."/>
            <person name="Dougan E. K."/>
            <person name="Thang M."/>
            <person name="Chan C."/>
        </authorList>
    </citation>
    <scope>NUCLEOTIDE SEQUENCE [LARGE SCALE GENOMIC DNA]</scope>
</reference>
<gene>
    <name evidence="2" type="ORF">PCOR1329_LOCUS18085</name>
</gene>
<feature type="transmembrane region" description="Helical" evidence="1">
    <location>
        <begin position="123"/>
        <end position="148"/>
    </location>
</feature>
<protein>
    <submittedName>
        <fullName evidence="2">Uncharacterized protein</fullName>
    </submittedName>
</protein>
<evidence type="ECO:0000313" key="3">
    <source>
        <dbReference type="Proteomes" id="UP001189429"/>
    </source>
</evidence>
<feature type="transmembrane region" description="Helical" evidence="1">
    <location>
        <begin position="85"/>
        <end position="111"/>
    </location>
</feature>
<sequence>PDGDPASKGLSKTTTTMSMVFFAAACCVMFGACLAGIFLLLEGDIVEFLMMFYLLIFGTMMAILDTPFFKQIQATRYLKMYIGKYINILMRVTGKGVAFVFLACTLSTGIWNPDWNAKEHNTFLRVMGCLLCPVPFFVGLAAIVVGAVKSKKLKGAQDQLREIDSTAGGSLEQRIDQWAMTYRGERCALTPLEFNKLCDDTAHIKFEDPDLKLIFDALVSNPKWRPLRG</sequence>
<proteinExistence type="predicted"/>
<name>A0ABN9R6N0_9DINO</name>
<accession>A0ABN9R6N0</accession>
<evidence type="ECO:0000313" key="2">
    <source>
        <dbReference type="EMBL" id="CAK0814500.1"/>
    </source>
</evidence>
<keyword evidence="1" id="KW-0472">Membrane</keyword>
<feature type="non-terminal residue" evidence="2">
    <location>
        <position position="229"/>
    </location>
</feature>
<organism evidence="2 3">
    <name type="scientific">Prorocentrum cordatum</name>
    <dbReference type="NCBI Taxonomy" id="2364126"/>
    <lineage>
        <taxon>Eukaryota</taxon>
        <taxon>Sar</taxon>
        <taxon>Alveolata</taxon>
        <taxon>Dinophyceae</taxon>
        <taxon>Prorocentrales</taxon>
        <taxon>Prorocentraceae</taxon>
        <taxon>Prorocentrum</taxon>
    </lineage>
</organism>
<dbReference type="EMBL" id="CAUYUJ010005661">
    <property type="protein sequence ID" value="CAK0814500.1"/>
    <property type="molecule type" value="Genomic_DNA"/>
</dbReference>
<feature type="non-terminal residue" evidence="2">
    <location>
        <position position="1"/>
    </location>
</feature>
<dbReference type="Proteomes" id="UP001189429">
    <property type="component" value="Unassembled WGS sequence"/>
</dbReference>
<keyword evidence="1" id="KW-0812">Transmembrane</keyword>
<feature type="transmembrane region" description="Helical" evidence="1">
    <location>
        <begin position="45"/>
        <end position="64"/>
    </location>
</feature>
<feature type="transmembrane region" description="Helical" evidence="1">
    <location>
        <begin position="20"/>
        <end position="39"/>
    </location>
</feature>
<keyword evidence="1" id="KW-1133">Transmembrane helix</keyword>
<comment type="caution">
    <text evidence="2">The sequence shown here is derived from an EMBL/GenBank/DDBJ whole genome shotgun (WGS) entry which is preliminary data.</text>
</comment>
<keyword evidence="3" id="KW-1185">Reference proteome</keyword>
<evidence type="ECO:0000256" key="1">
    <source>
        <dbReference type="SAM" id="Phobius"/>
    </source>
</evidence>